<accession>A0A0E9WSL0</accession>
<evidence type="ECO:0000313" key="1">
    <source>
        <dbReference type="EMBL" id="JAH93251.1"/>
    </source>
</evidence>
<name>A0A0E9WSL0_ANGAN</name>
<dbReference type="EMBL" id="GBXM01015326">
    <property type="protein sequence ID" value="JAH93251.1"/>
    <property type="molecule type" value="Transcribed_RNA"/>
</dbReference>
<reference evidence="1" key="1">
    <citation type="submission" date="2014-11" db="EMBL/GenBank/DDBJ databases">
        <authorList>
            <person name="Amaro Gonzalez C."/>
        </authorList>
    </citation>
    <scope>NUCLEOTIDE SEQUENCE</scope>
</reference>
<reference evidence="1" key="2">
    <citation type="journal article" date="2015" name="Fish Shellfish Immunol.">
        <title>Early steps in the European eel (Anguilla anguilla)-Vibrio vulnificus interaction in the gills: Role of the RtxA13 toxin.</title>
        <authorList>
            <person name="Callol A."/>
            <person name="Pajuelo D."/>
            <person name="Ebbesson L."/>
            <person name="Teles M."/>
            <person name="MacKenzie S."/>
            <person name="Amaro C."/>
        </authorList>
    </citation>
    <scope>NUCLEOTIDE SEQUENCE</scope>
</reference>
<proteinExistence type="predicted"/>
<sequence>MKQSPVHQVNKFSSNWWHPQSHIQYIHRAAYAYRLFQFVYMKTCTAIFCSIRFLHNISKSTREGMKTRVLRSKKSKQGRSELHSVSLLGSVVDVR</sequence>
<protein>
    <submittedName>
        <fullName evidence="1">Uncharacterized protein</fullName>
    </submittedName>
</protein>
<organism evidence="1">
    <name type="scientific">Anguilla anguilla</name>
    <name type="common">European freshwater eel</name>
    <name type="synonym">Muraena anguilla</name>
    <dbReference type="NCBI Taxonomy" id="7936"/>
    <lineage>
        <taxon>Eukaryota</taxon>
        <taxon>Metazoa</taxon>
        <taxon>Chordata</taxon>
        <taxon>Craniata</taxon>
        <taxon>Vertebrata</taxon>
        <taxon>Euteleostomi</taxon>
        <taxon>Actinopterygii</taxon>
        <taxon>Neopterygii</taxon>
        <taxon>Teleostei</taxon>
        <taxon>Anguilliformes</taxon>
        <taxon>Anguillidae</taxon>
        <taxon>Anguilla</taxon>
    </lineage>
</organism>
<dbReference type="AlphaFoldDB" id="A0A0E9WSL0"/>